<accession>A0A1M6DSH1</accession>
<evidence type="ECO:0000259" key="2">
    <source>
        <dbReference type="PROSITE" id="PS51173"/>
    </source>
</evidence>
<dbReference type="InterPro" id="IPR001919">
    <property type="entry name" value="CBD2"/>
</dbReference>
<reference evidence="3 4" key="1">
    <citation type="submission" date="2016-11" db="EMBL/GenBank/DDBJ databases">
        <authorList>
            <person name="Jaros S."/>
            <person name="Januszkiewicz K."/>
            <person name="Wedrychowicz H."/>
        </authorList>
    </citation>
    <scope>NUCLEOTIDE SEQUENCE [LARGE SCALE GENOMIC DNA]</scope>
    <source>
        <strain evidence="3 4">CECT 7868</strain>
    </source>
</reference>
<dbReference type="SUPFAM" id="SSF51011">
    <property type="entry name" value="Glycosyl hydrolase domain"/>
    <property type="match status" value="1"/>
</dbReference>
<dbReference type="RefSeq" id="WP_073605891.1">
    <property type="nucleotide sequence ID" value="NZ_FQXZ01000046.1"/>
</dbReference>
<dbReference type="SUPFAM" id="SSF49384">
    <property type="entry name" value="Carbohydrate-binding domain"/>
    <property type="match status" value="1"/>
</dbReference>
<dbReference type="GO" id="GO:0004553">
    <property type="term" value="F:hydrolase activity, hydrolyzing O-glycosyl compounds"/>
    <property type="evidence" value="ECO:0007669"/>
    <property type="project" value="InterPro"/>
</dbReference>
<dbReference type="GO" id="GO:0005975">
    <property type="term" value="P:carbohydrate metabolic process"/>
    <property type="evidence" value="ECO:0007669"/>
    <property type="project" value="InterPro"/>
</dbReference>
<dbReference type="InterPro" id="IPR024745">
    <property type="entry name" value="GH44_cat"/>
</dbReference>
<dbReference type="EMBL" id="FQXZ01000046">
    <property type="protein sequence ID" value="SHI76123.1"/>
    <property type="molecule type" value="Genomic_DNA"/>
</dbReference>
<organism evidence="3 4">
    <name type="scientific">Vibrio aerogenes CECT 7868</name>
    <dbReference type="NCBI Taxonomy" id="1216006"/>
    <lineage>
        <taxon>Bacteria</taxon>
        <taxon>Pseudomonadati</taxon>
        <taxon>Pseudomonadota</taxon>
        <taxon>Gammaproteobacteria</taxon>
        <taxon>Vibrionales</taxon>
        <taxon>Vibrionaceae</taxon>
        <taxon>Vibrio</taxon>
    </lineage>
</organism>
<dbReference type="InterPro" id="IPR008965">
    <property type="entry name" value="CBM2/CBM3_carb-bd_dom_sf"/>
</dbReference>
<dbReference type="SMART" id="SM00637">
    <property type="entry name" value="CBD_II"/>
    <property type="match status" value="1"/>
</dbReference>
<keyword evidence="1" id="KW-0732">Signal</keyword>
<gene>
    <name evidence="3" type="primary">manA_4</name>
    <name evidence="3" type="ORF">VA7868_04306</name>
</gene>
<sequence length="633" mass="68937">MNGLSRFSFLAKPNTLSLFISAALMSCGAYAQISVDYSISPDEQNHAISDLIYGTNHRMKMTGNENFGFYRLGGNRTTGYNWENNYSNAGEDWKHSSDTYMVPDGADETVPGITMTDFIDNDVAAGAKAMVTLQMAGYVSADKNGTVEEGEVAPSARWIPVVAKKAGDFSLTPDLTDNAVYMDEMVNFLVKRYGKAEDGGVFAYSLDNEPALWSHTHPRIHPEQVKAKELVDRSVALASAVKSVDPGAKIFGPALYGFSAYVSLQSAPDWSDYSDTYHWFIDYYLAQMKAAQSESGQRLLDVLDLHWYSSATGGTGITSNDATSDKDKVARMQAPRTLWDADYKENSWIAQWNSAELPLIPHIQKSVDTYYPDTKIAFTEYSHGGGDDISGGIAQADTLGIFGKYDIYAANSWILNNADDYLASAYRLYRNYDGSNSTFGDTSVKATMSDKENSSVYASVDSKTGDLHVIVLNKNMSDAISGSFTIDSSRVYQSGQAYAMTSASTDIKPVGGVDISNNQLQYDIPALSAYHFVLTTSGSGGETPEPGEETGVTASVDIPQDGNTSYCTNVVVTNNGTEAIEWKVSVDIEGTVSKLWNAEWTQEGSKLTLQGVEWNKTLQPGKSTDSIGFCANR</sequence>
<feature type="chain" id="PRO_5012951760" evidence="1">
    <location>
        <begin position="32"/>
        <end position="633"/>
    </location>
</feature>
<evidence type="ECO:0000256" key="1">
    <source>
        <dbReference type="SAM" id="SignalP"/>
    </source>
</evidence>
<feature type="signal peptide" evidence="1">
    <location>
        <begin position="1"/>
        <end position="31"/>
    </location>
</feature>
<name>A0A1M6DSH1_9VIBR</name>
<proteinExistence type="predicted"/>
<dbReference type="InterPro" id="IPR017853">
    <property type="entry name" value="GH"/>
</dbReference>
<feature type="domain" description="CBM2" evidence="2">
    <location>
        <begin position="545"/>
        <end position="633"/>
    </location>
</feature>
<dbReference type="SUPFAM" id="SSF51445">
    <property type="entry name" value="(Trans)glycosidases"/>
    <property type="match status" value="1"/>
</dbReference>
<evidence type="ECO:0000313" key="3">
    <source>
        <dbReference type="EMBL" id="SHI76123.1"/>
    </source>
</evidence>
<dbReference type="PROSITE" id="PS51257">
    <property type="entry name" value="PROKAR_LIPOPROTEIN"/>
    <property type="match status" value="1"/>
</dbReference>
<dbReference type="Pfam" id="PF12891">
    <property type="entry name" value="Glyco_hydro_44"/>
    <property type="match status" value="1"/>
</dbReference>
<protein>
    <submittedName>
        <fullName evidence="3">Beta-mannanase/endoglucanase A</fullName>
    </submittedName>
</protein>
<dbReference type="Proteomes" id="UP000184608">
    <property type="component" value="Unassembled WGS sequence"/>
</dbReference>
<dbReference type="Pfam" id="PF00553">
    <property type="entry name" value="CBM_2"/>
    <property type="match status" value="1"/>
</dbReference>
<evidence type="ECO:0000313" key="4">
    <source>
        <dbReference type="Proteomes" id="UP000184608"/>
    </source>
</evidence>
<dbReference type="InterPro" id="IPR013780">
    <property type="entry name" value="Glyco_hydro_b"/>
</dbReference>
<keyword evidence="4" id="KW-1185">Reference proteome</keyword>
<dbReference type="InterPro" id="IPR012291">
    <property type="entry name" value="CBM2_carb-bd_dom_sf"/>
</dbReference>
<dbReference type="GO" id="GO:0030247">
    <property type="term" value="F:polysaccharide binding"/>
    <property type="evidence" value="ECO:0007669"/>
    <property type="project" value="UniProtKB-UniRule"/>
</dbReference>
<dbReference type="STRING" id="1216006.VA7868_04306"/>
<dbReference type="AlphaFoldDB" id="A0A1M6DSH1"/>
<dbReference type="Gene3D" id="3.20.20.80">
    <property type="entry name" value="Glycosidases"/>
    <property type="match status" value="1"/>
</dbReference>
<dbReference type="Gene3D" id="2.60.40.1180">
    <property type="entry name" value="Golgi alpha-mannosidase II"/>
    <property type="match status" value="1"/>
</dbReference>
<dbReference type="Gene3D" id="2.60.40.290">
    <property type="match status" value="1"/>
</dbReference>
<dbReference type="PROSITE" id="PS51173">
    <property type="entry name" value="CBM2"/>
    <property type="match status" value="1"/>
</dbReference>